<evidence type="ECO:0000256" key="4">
    <source>
        <dbReference type="SAM" id="SignalP"/>
    </source>
</evidence>
<dbReference type="GO" id="GO:0003847">
    <property type="term" value="F:1-alkyl-2-acetylglycerophosphocholine esterase activity"/>
    <property type="evidence" value="ECO:0007669"/>
    <property type="project" value="TreeGrafter"/>
</dbReference>
<keyword evidence="6" id="KW-1185">Reference proteome</keyword>
<keyword evidence="2" id="KW-0442">Lipid degradation</keyword>
<dbReference type="RefSeq" id="WP_061177594.1">
    <property type="nucleotide sequence ID" value="NZ_FCOE02000021.1"/>
</dbReference>
<protein>
    <submittedName>
        <fullName evidence="5">Dienelactone hydrolase-like protein</fullName>
    </submittedName>
</protein>
<dbReference type="InterPro" id="IPR016986">
    <property type="entry name" value="UCP031982_abhydr"/>
</dbReference>
<dbReference type="AlphaFoldDB" id="A0A158CGW4"/>
<dbReference type="SUPFAM" id="SSF53474">
    <property type="entry name" value="alpha/beta-Hydrolases"/>
    <property type="match status" value="1"/>
</dbReference>
<dbReference type="Gene3D" id="3.40.50.1820">
    <property type="entry name" value="alpha/beta hydrolase"/>
    <property type="match status" value="1"/>
</dbReference>
<evidence type="ECO:0000256" key="1">
    <source>
        <dbReference type="ARBA" id="ARBA00022801"/>
    </source>
</evidence>
<dbReference type="InterPro" id="IPR029058">
    <property type="entry name" value="AB_hydrolase_fold"/>
</dbReference>
<organism evidence="5 6">
    <name type="scientific">Caballeronia pedi</name>
    <dbReference type="NCBI Taxonomy" id="1777141"/>
    <lineage>
        <taxon>Bacteria</taxon>
        <taxon>Pseudomonadati</taxon>
        <taxon>Pseudomonadota</taxon>
        <taxon>Betaproteobacteria</taxon>
        <taxon>Burkholderiales</taxon>
        <taxon>Burkholderiaceae</taxon>
        <taxon>Caballeronia</taxon>
    </lineage>
</organism>
<keyword evidence="3" id="KW-0443">Lipid metabolism</keyword>
<dbReference type="PANTHER" id="PTHR10272">
    <property type="entry name" value="PLATELET-ACTIVATING FACTOR ACETYLHYDROLASE"/>
    <property type="match status" value="1"/>
</dbReference>
<accession>A0A158CGW4</accession>
<reference evidence="5" key="1">
    <citation type="submission" date="2016-01" db="EMBL/GenBank/DDBJ databases">
        <authorList>
            <person name="Peeters C."/>
        </authorList>
    </citation>
    <scope>NUCLEOTIDE SEQUENCE [LARGE SCALE GENOMIC DNA]</scope>
    <source>
        <strain evidence="5">LMG 29323</strain>
    </source>
</reference>
<dbReference type="GO" id="GO:0016042">
    <property type="term" value="P:lipid catabolic process"/>
    <property type="evidence" value="ECO:0007669"/>
    <property type="project" value="UniProtKB-KW"/>
</dbReference>
<keyword evidence="1" id="KW-0378">Hydrolase</keyword>
<feature type="chain" id="PRO_5007622876" evidence="4">
    <location>
        <begin position="20"/>
        <end position="317"/>
    </location>
</feature>
<evidence type="ECO:0000313" key="6">
    <source>
        <dbReference type="Proteomes" id="UP000054911"/>
    </source>
</evidence>
<proteinExistence type="predicted"/>
<dbReference type="Pfam" id="PF03403">
    <property type="entry name" value="PAF-AH_p_II"/>
    <property type="match status" value="1"/>
</dbReference>
<gene>
    <name evidence="5" type="ORF">AWB80_05228</name>
</gene>
<dbReference type="PANTHER" id="PTHR10272:SF0">
    <property type="entry name" value="PLATELET-ACTIVATING FACTOR ACETYLHYDROLASE"/>
    <property type="match status" value="1"/>
</dbReference>
<comment type="caution">
    <text evidence="5">The sequence shown here is derived from an EMBL/GenBank/DDBJ whole genome shotgun (WGS) entry which is preliminary data.</text>
</comment>
<dbReference type="OrthoDB" id="192696at2"/>
<keyword evidence="4" id="KW-0732">Signal</keyword>
<evidence type="ECO:0000256" key="3">
    <source>
        <dbReference type="ARBA" id="ARBA00023098"/>
    </source>
</evidence>
<feature type="signal peptide" evidence="4">
    <location>
        <begin position="1"/>
        <end position="19"/>
    </location>
</feature>
<dbReference type="PIRSF" id="PIRSF031982">
    <property type="entry name" value="UCP031982_abhydr"/>
    <property type="match status" value="1"/>
</dbReference>
<dbReference type="STRING" id="1777141.AWB80_05228"/>
<evidence type="ECO:0000313" key="5">
    <source>
        <dbReference type="EMBL" id="SAK81628.1"/>
    </source>
</evidence>
<name>A0A158CGW4_9BURK</name>
<dbReference type="EMBL" id="FCOE02000021">
    <property type="protein sequence ID" value="SAK81628.1"/>
    <property type="molecule type" value="Genomic_DNA"/>
</dbReference>
<evidence type="ECO:0000256" key="2">
    <source>
        <dbReference type="ARBA" id="ARBA00022963"/>
    </source>
</evidence>
<dbReference type="Proteomes" id="UP000054911">
    <property type="component" value="Unassembled WGS sequence"/>
</dbReference>
<sequence length="317" mass="34231">MRKLISSVFLCLLSSTCHSAGVRLFDIPAAPNGPALQAAVWTPCADVPEQFEVGTTLVRGTRDCSVTGENLPLVVMSHGHGGSRLGHHDLAEKLADAGFVVAAINHPGDTSSDMSRASEPSEFVERPIDIQRLIDYMLDSSPEASKINARNIGFFGFSRGGFTGLVLAGGVPDFQHADIPCPDELPICKTIREGKLPPQHWTRDPRIRVFVLADPLDAFPTPATVQNISAPIQLWASEYGGDGVLPETTPALSKLLPTKPEYHLVAGAAHFAFLSPCTPKQAASVPRVCVDDGGFDRVAFHARFNEAVLRFFQTRLR</sequence>